<feature type="binding site" evidence="5">
    <location>
        <begin position="21"/>
        <end position="26"/>
    </location>
    <ligand>
        <name>ATP</name>
        <dbReference type="ChEBI" id="CHEBI:30616"/>
    </ligand>
</feature>
<sequence length="219" mass="22777">MSAAPAPAGGALRIGLTGGIGSGKSTVAARLVARGAALVDTDAIAHALTAPGGAAMPALRAAFGDDVADASGALDRARMRQRVFADPEAKRRLEGILHPMIGDETRRQAEAAVVAGCPAIVYDVPLLTESAHWRGRCDRILVVDCSADTQVQRVMARSGWAEDQVRRVIAAQATREARRAIADAVIVNEGLGLDALQAEVDALWAQWLPTGSAVEQSIG</sequence>
<comment type="catalytic activity">
    <reaction evidence="5">
        <text>3'-dephospho-CoA + ATP = ADP + CoA + H(+)</text>
        <dbReference type="Rhea" id="RHEA:18245"/>
        <dbReference type="ChEBI" id="CHEBI:15378"/>
        <dbReference type="ChEBI" id="CHEBI:30616"/>
        <dbReference type="ChEBI" id="CHEBI:57287"/>
        <dbReference type="ChEBI" id="CHEBI:57328"/>
        <dbReference type="ChEBI" id="CHEBI:456216"/>
        <dbReference type="EC" id="2.7.1.24"/>
    </reaction>
</comment>
<keyword evidence="2 5" id="KW-0547">Nucleotide-binding</keyword>
<keyword evidence="3 5" id="KW-0067">ATP-binding</keyword>
<comment type="caution">
    <text evidence="7">The sequence shown here is derived from an EMBL/GenBank/DDBJ whole genome shotgun (WGS) entry which is preliminary data.</text>
</comment>
<evidence type="ECO:0000256" key="3">
    <source>
        <dbReference type="ARBA" id="ARBA00022840"/>
    </source>
</evidence>
<dbReference type="HAMAP" id="MF_00376">
    <property type="entry name" value="Dephospho_CoA_kinase"/>
    <property type="match status" value="1"/>
</dbReference>
<dbReference type="RefSeq" id="WP_341409137.1">
    <property type="nucleotide sequence ID" value="NZ_JBBUTH010000001.1"/>
</dbReference>
<evidence type="ECO:0000313" key="8">
    <source>
        <dbReference type="Proteomes" id="UP001365405"/>
    </source>
</evidence>
<gene>
    <name evidence="5 7" type="primary">coaE</name>
    <name evidence="7" type="ORF">AACH10_04420</name>
</gene>
<dbReference type="EC" id="2.7.1.24" evidence="5 6"/>
<evidence type="ECO:0000313" key="7">
    <source>
        <dbReference type="EMBL" id="MEK8049475.1"/>
    </source>
</evidence>
<keyword evidence="5" id="KW-0963">Cytoplasm</keyword>
<dbReference type="EMBL" id="JBBUTH010000001">
    <property type="protein sequence ID" value="MEK8049475.1"/>
    <property type="molecule type" value="Genomic_DNA"/>
</dbReference>
<comment type="subcellular location">
    <subcellularLocation>
        <location evidence="5">Cytoplasm</location>
    </subcellularLocation>
</comment>
<comment type="similarity">
    <text evidence="1 5">Belongs to the CoaE family.</text>
</comment>
<evidence type="ECO:0000256" key="1">
    <source>
        <dbReference type="ARBA" id="ARBA00009018"/>
    </source>
</evidence>
<protein>
    <recommendedName>
        <fullName evidence="5 6">Dephospho-CoA kinase</fullName>
        <ecNumber evidence="5 6">2.7.1.24</ecNumber>
    </recommendedName>
    <alternativeName>
        <fullName evidence="5">Dephosphocoenzyme A kinase</fullName>
    </alternativeName>
</protein>
<keyword evidence="8" id="KW-1185">Reference proteome</keyword>
<dbReference type="SUPFAM" id="SSF52540">
    <property type="entry name" value="P-loop containing nucleoside triphosphate hydrolases"/>
    <property type="match status" value="1"/>
</dbReference>
<keyword evidence="4 5" id="KW-0173">Coenzyme A biosynthesis</keyword>
<dbReference type="PANTHER" id="PTHR10695:SF46">
    <property type="entry name" value="BIFUNCTIONAL COENZYME A SYNTHASE-RELATED"/>
    <property type="match status" value="1"/>
</dbReference>
<dbReference type="GO" id="GO:0004140">
    <property type="term" value="F:dephospho-CoA kinase activity"/>
    <property type="evidence" value="ECO:0007669"/>
    <property type="project" value="UniProtKB-EC"/>
</dbReference>
<keyword evidence="5 7" id="KW-0418">Kinase</keyword>
<dbReference type="Proteomes" id="UP001365405">
    <property type="component" value="Unassembled WGS sequence"/>
</dbReference>
<name>A0ABU9CE70_9BURK</name>
<dbReference type="Pfam" id="PF01121">
    <property type="entry name" value="CoaE"/>
    <property type="match status" value="1"/>
</dbReference>
<evidence type="ECO:0000256" key="4">
    <source>
        <dbReference type="ARBA" id="ARBA00022993"/>
    </source>
</evidence>
<dbReference type="PANTHER" id="PTHR10695">
    <property type="entry name" value="DEPHOSPHO-COA KINASE-RELATED"/>
    <property type="match status" value="1"/>
</dbReference>
<evidence type="ECO:0000256" key="6">
    <source>
        <dbReference type="NCBIfam" id="TIGR00152"/>
    </source>
</evidence>
<organism evidence="7 8">
    <name type="scientific">Pseudaquabacterium inlustre</name>
    <dbReference type="NCBI Taxonomy" id="2984192"/>
    <lineage>
        <taxon>Bacteria</taxon>
        <taxon>Pseudomonadati</taxon>
        <taxon>Pseudomonadota</taxon>
        <taxon>Betaproteobacteria</taxon>
        <taxon>Burkholderiales</taxon>
        <taxon>Sphaerotilaceae</taxon>
        <taxon>Pseudaquabacterium</taxon>
    </lineage>
</organism>
<evidence type="ECO:0000256" key="5">
    <source>
        <dbReference type="HAMAP-Rule" id="MF_00376"/>
    </source>
</evidence>
<dbReference type="CDD" id="cd02022">
    <property type="entry name" value="DPCK"/>
    <property type="match status" value="1"/>
</dbReference>
<proteinExistence type="inferred from homology"/>
<accession>A0ABU9CE70</accession>
<comment type="function">
    <text evidence="5">Catalyzes the phosphorylation of the 3'-hydroxyl group of dephosphocoenzyme A to form coenzyme A.</text>
</comment>
<comment type="pathway">
    <text evidence="5">Cofactor biosynthesis; coenzyme A biosynthesis; CoA from (R)-pantothenate: step 5/5.</text>
</comment>
<keyword evidence="5 7" id="KW-0808">Transferase</keyword>
<dbReference type="InterPro" id="IPR027417">
    <property type="entry name" value="P-loop_NTPase"/>
</dbReference>
<dbReference type="Gene3D" id="3.40.50.300">
    <property type="entry name" value="P-loop containing nucleotide triphosphate hydrolases"/>
    <property type="match status" value="1"/>
</dbReference>
<dbReference type="InterPro" id="IPR001977">
    <property type="entry name" value="Depp_CoAkinase"/>
</dbReference>
<reference evidence="7 8" key="1">
    <citation type="submission" date="2024-04" db="EMBL/GenBank/DDBJ databases">
        <title>Novel species of the genus Ideonella isolated from streams.</title>
        <authorList>
            <person name="Lu H."/>
        </authorList>
    </citation>
    <scope>NUCLEOTIDE SEQUENCE [LARGE SCALE GENOMIC DNA]</scope>
    <source>
        <strain evidence="7 8">DXS22W</strain>
    </source>
</reference>
<dbReference type="NCBIfam" id="TIGR00152">
    <property type="entry name" value="dephospho-CoA kinase"/>
    <property type="match status" value="1"/>
</dbReference>
<dbReference type="PROSITE" id="PS51219">
    <property type="entry name" value="DPCK"/>
    <property type="match status" value="1"/>
</dbReference>
<evidence type="ECO:0000256" key="2">
    <source>
        <dbReference type="ARBA" id="ARBA00022741"/>
    </source>
</evidence>